<proteinExistence type="predicted"/>
<organism evidence="2 3">
    <name type="scientific">Verticillium longisporum</name>
    <name type="common">Verticillium dahliae var. longisporum</name>
    <dbReference type="NCBI Taxonomy" id="100787"/>
    <lineage>
        <taxon>Eukaryota</taxon>
        <taxon>Fungi</taxon>
        <taxon>Dikarya</taxon>
        <taxon>Ascomycota</taxon>
        <taxon>Pezizomycotina</taxon>
        <taxon>Sordariomycetes</taxon>
        <taxon>Hypocreomycetidae</taxon>
        <taxon>Glomerellales</taxon>
        <taxon>Plectosphaerellaceae</taxon>
        <taxon>Verticillium</taxon>
    </lineage>
</organism>
<feature type="region of interest" description="Disordered" evidence="1">
    <location>
        <begin position="12"/>
        <end position="39"/>
    </location>
</feature>
<feature type="compositionally biased region" description="Low complexity" evidence="1">
    <location>
        <begin position="12"/>
        <end position="21"/>
    </location>
</feature>
<reference evidence="3" key="1">
    <citation type="submission" date="2015-05" db="EMBL/GenBank/DDBJ databases">
        <authorList>
            <person name="Fogelqvist Johan"/>
        </authorList>
    </citation>
    <scope>NUCLEOTIDE SEQUENCE [LARGE SCALE GENOMIC DNA]</scope>
</reference>
<name>A0A0G4NQN3_VERLO</name>
<evidence type="ECO:0000313" key="2">
    <source>
        <dbReference type="EMBL" id="CRK48676.1"/>
    </source>
</evidence>
<sequence length="39" mass="3919">MAALATLMAATSTLSARATESSTERALASPLTPPAKSRS</sequence>
<evidence type="ECO:0000256" key="1">
    <source>
        <dbReference type="SAM" id="MobiDB-lite"/>
    </source>
</evidence>
<dbReference type="Proteomes" id="UP000045706">
    <property type="component" value="Unassembled WGS sequence"/>
</dbReference>
<gene>
    <name evidence="2" type="ORF">BN1723_016931</name>
</gene>
<protein>
    <submittedName>
        <fullName evidence="2">Uncharacterized protein</fullName>
    </submittedName>
</protein>
<dbReference type="AlphaFoldDB" id="A0A0G4NQN3"/>
<evidence type="ECO:0000313" key="3">
    <source>
        <dbReference type="Proteomes" id="UP000045706"/>
    </source>
</evidence>
<accession>A0A0G4NQN3</accession>
<dbReference type="EMBL" id="CVQI01037806">
    <property type="protein sequence ID" value="CRK48676.1"/>
    <property type="molecule type" value="Genomic_DNA"/>
</dbReference>